<dbReference type="PROSITE" id="PS01040">
    <property type="entry name" value="SBP_BACTERIAL_5"/>
    <property type="match status" value="1"/>
</dbReference>
<dbReference type="Pfam" id="PF00496">
    <property type="entry name" value="SBP_bac_5"/>
    <property type="match status" value="1"/>
</dbReference>
<comment type="subcellular location">
    <subcellularLocation>
        <location evidence="1">Periplasm</location>
    </subcellularLocation>
</comment>
<sequence>MTRRSPAPFTLSRRLLLGSAAAAVLTRGFGGAALAETADPAPVSGGTVTFNVGSEPPTLISATNTGAAMHITAKVVEGLLSYDTDFNPQPQLATDWEVSPDGLTYTFKLREGVSWHDGKPFTAEDVAFSILALKEEHPRARGTFANITEVEILDPHQIRIRLSHPAPYLLKALAAMEAPILPKHIFGGEKLASNPALSAPIGTGPFRFKEWVRGSHVLLTRNPDYWEAGKPYLDQIVLRFITDQGAAAAALETGEVQVSMAAISVRDIDRLQTNPALGFDSRATRYNNSILRALFNLDRPELKDVRVRHAIAHAFDKDFIVDTVYLGHAKRLDGPISPGVTAFYTPDLKRYAYDPAQAEALLDAAGFPRGADGVRFTLTIDPMDATGPHRQIADYLAQALNAVGIRSSVRTQDFAGFVKRVYTDRDFDLAIEPMSNLFDPTVGVQRLYWSKNFKPGVPFSNGAHYANPEVDRLLEAAASENDPAKRKELFTAFQNIVVEDLPAIDLVAPDAYVFWQKPVRHLTDVTLDGVSNNWANVFLAS</sequence>
<accession>S5YGW7</accession>
<reference evidence="6 7" key="1">
    <citation type="journal article" date="2014" name="BMC Genomics">
        <title>Architecture and functions of a multipartite genome of the methylotrophic bacterium Paracoccus aminophilus JCM 7686, containing primary and secondary chromids.</title>
        <authorList>
            <person name="Dziewit L."/>
            <person name="Czarnecki J."/>
            <person name="Wibberg D."/>
            <person name="Radlinska M."/>
            <person name="Mrozek P."/>
            <person name="Szymczak M."/>
            <person name="Schluter A."/>
            <person name="Puhler A."/>
            <person name="Bartosik D."/>
        </authorList>
    </citation>
    <scope>NUCLEOTIDE SEQUENCE [LARGE SCALE GENOMIC DNA]</scope>
    <source>
        <strain evidence="6">JCM 7686</strain>
        <plasmid evidence="7">Plasmid pAMI4</plasmid>
    </source>
</reference>
<dbReference type="GO" id="GO:0043190">
    <property type="term" value="C:ATP-binding cassette (ABC) transporter complex"/>
    <property type="evidence" value="ECO:0007669"/>
    <property type="project" value="InterPro"/>
</dbReference>
<comment type="similarity">
    <text evidence="2">Belongs to the bacterial solute-binding protein 5 family.</text>
</comment>
<dbReference type="OrthoDB" id="9803988at2"/>
<geneLocation type="plasmid" evidence="6 7">
    <name>pAMI4</name>
</geneLocation>
<keyword evidence="3 4" id="KW-0732">Signal</keyword>
<evidence type="ECO:0000256" key="3">
    <source>
        <dbReference type="ARBA" id="ARBA00022729"/>
    </source>
</evidence>
<feature type="domain" description="Solute-binding protein family 5" evidence="5">
    <location>
        <begin position="88"/>
        <end position="450"/>
    </location>
</feature>
<keyword evidence="7" id="KW-1185">Reference proteome</keyword>
<dbReference type="PROSITE" id="PS51318">
    <property type="entry name" value="TAT"/>
    <property type="match status" value="1"/>
</dbReference>
<dbReference type="Proteomes" id="UP000015480">
    <property type="component" value="Plasmid pAMI4"/>
</dbReference>
<feature type="chain" id="PRO_5004534913" evidence="4">
    <location>
        <begin position="23"/>
        <end position="541"/>
    </location>
</feature>
<evidence type="ECO:0000256" key="2">
    <source>
        <dbReference type="ARBA" id="ARBA00005695"/>
    </source>
</evidence>
<dbReference type="PIRSF" id="PIRSF002741">
    <property type="entry name" value="MppA"/>
    <property type="match status" value="1"/>
</dbReference>
<dbReference type="GO" id="GO:0030288">
    <property type="term" value="C:outer membrane-bounded periplasmic space"/>
    <property type="evidence" value="ECO:0007669"/>
    <property type="project" value="UniProtKB-ARBA"/>
</dbReference>
<dbReference type="SUPFAM" id="SSF53850">
    <property type="entry name" value="Periplasmic binding protein-like II"/>
    <property type="match status" value="1"/>
</dbReference>
<dbReference type="PANTHER" id="PTHR30290:SF38">
    <property type="entry name" value="D,D-DIPEPTIDE-BINDING PERIPLASMIC PROTEIN DDPA-RELATED"/>
    <property type="match status" value="1"/>
</dbReference>
<protein>
    <submittedName>
        <fullName evidence="6">ABC-type dipeptide transport system, extracellular solute-binding protein</fullName>
    </submittedName>
</protein>
<dbReference type="Gene3D" id="3.40.190.10">
    <property type="entry name" value="Periplasmic binding protein-like II"/>
    <property type="match status" value="1"/>
</dbReference>
<name>S5YGW7_PARAH</name>
<evidence type="ECO:0000313" key="7">
    <source>
        <dbReference type="Proteomes" id="UP000015480"/>
    </source>
</evidence>
<dbReference type="HOGENOM" id="CLU_017028_7_3_5"/>
<dbReference type="InterPro" id="IPR039424">
    <property type="entry name" value="SBP_5"/>
</dbReference>
<dbReference type="Gene3D" id="3.10.105.10">
    <property type="entry name" value="Dipeptide-binding Protein, Domain 3"/>
    <property type="match status" value="1"/>
</dbReference>
<evidence type="ECO:0000256" key="1">
    <source>
        <dbReference type="ARBA" id="ARBA00004418"/>
    </source>
</evidence>
<evidence type="ECO:0000313" key="6">
    <source>
        <dbReference type="EMBL" id="AGT10713.1"/>
    </source>
</evidence>
<dbReference type="InterPro" id="IPR030678">
    <property type="entry name" value="Peptide/Ni-bd"/>
</dbReference>
<dbReference type="PATRIC" id="fig|1367847.3.peg.3647"/>
<proteinExistence type="inferred from homology"/>
<dbReference type="AlphaFoldDB" id="S5YGW7"/>
<keyword evidence="6" id="KW-0614">Plasmid</keyword>
<dbReference type="InterPro" id="IPR006311">
    <property type="entry name" value="TAT_signal"/>
</dbReference>
<evidence type="ECO:0000256" key="4">
    <source>
        <dbReference type="SAM" id="SignalP"/>
    </source>
</evidence>
<dbReference type="CDD" id="cd08517">
    <property type="entry name" value="PBP2_NikA_DppA_OppA_like_13"/>
    <property type="match status" value="1"/>
</dbReference>
<dbReference type="GO" id="GO:0015833">
    <property type="term" value="P:peptide transport"/>
    <property type="evidence" value="ECO:0007669"/>
    <property type="project" value="TreeGrafter"/>
</dbReference>
<dbReference type="eggNOG" id="COG0747">
    <property type="taxonomic scope" value="Bacteria"/>
</dbReference>
<dbReference type="InterPro" id="IPR023765">
    <property type="entry name" value="SBP_5_CS"/>
</dbReference>
<dbReference type="InterPro" id="IPR000914">
    <property type="entry name" value="SBP_5_dom"/>
</dbReference>
<dbReference type="RefSeq" id="WP_020952198.1">
    <property type="nucleotide sequence ID" value="NC_022049.1"/>
</dbReference>
<dbReference type="PANTHER" id="PTHR30290">
    <property type="entry name" value="PERIPLASMIC BINDING COMPONENT OF ABC TRANSPORTER"/>
    <property type="match status" value="1"/>
</dbReference>
<evidence type="ECO:0000259" key="5">
    <source>
        <dbReference type="Pfam" id="PF00496"/>
    </source>
</evidence>
<dbReference type="KEGG" id="pami:JCM7686_pAMI4p022"/>
<organism evidence="6 7">
    <name type="scientific">Paracoccus aminophilus JCM 7686</name>
    <dbReference type="NCBI Taxonomy" id="1367847"/>
    <lineage>
        <taxon>Bacteria</taxon>
        <taxon>Pseudomonadati</taxon>
        <taxon>Pseudomonadota</taxon>
        <taxon>Alphaproteobacteria</taxon>
        <taxon>Rhodobacterales</taxon>
        <taxon>Paracoccaceae</taxon>
        <taxon>Paracoccus</taxon>
    </lineage>
</organism>
<dbReference type="EMBL" id="CP006652">
    <property type="protein sequence ID" value="AGT10713.1"/>
    <property type="molecule type" value="Genomic_DNA"/>
</dbReference>
<feature type="signal peptide" evidence="4">
    <location>
        <begin position="1"/>
        <end position="22"/>
    </location>
</feature>
<dbReference type="GO" id="GO:1904680">
    <property type="term" value="F:peptide transmembrane transporter activity"/>
    <property type="evidence" value="ECO:0007669"/>
    <property type="project" value="TreeGrafter"/>
</dbReference>
<gene>
    <name evidence="6" type="ORF">JCM7686_pAMI4p022</name>
</gene>